<comment type="caution">
    <text evidence="1">The sequence shown here is derived from an EMBL/GenBank/DDBJ whole genome shotgun (WGS) entry which is preliminary data.</text>
</comment>
<protein>
    <submittedName>
        <fullName evidence="1">Uncharacterized protein</fullName>
    </submittedName>
</protein>
<accession>A0ACC0YZ75</accession>
<evidence type="ECO:0000313" key="2">
    <source>
        <dbReference type="Proteomes" id="UP001163603"/>
    </source>
</evidence>
<gene>
    <name evidence="1" type="ORF">Pint_17804</name>
</gene>
<organism evidence="1 2">
    <name type="scientific">Pistacia integerrima</name>
    <dbReference type="NCBI Taxonomy" id="434235"/>
    <lineage>
        <taxon>Eukaryota</taxon>
        <taxon>Viridiplantae</taxon>
        <taxon>Streptophyta</taxon>
        <taxon>Embryophyta</taxon>
        <taxon>Tracheophyta</taxon>
        <taxon>Spermatophyta</taxon>
        <taxon>Magnoliopsida</taxon>
        <taxon>eudicotyledons</taxon>
        <taxon>Gunneridae</taxon>
        <taxon>Pentapetalae</taxon>
        <taxon>rosids</taxon>
        <taxon>malvids</taxon>
        <taxon>Sapindales</taxon>
        <taxon>Anacardiaceae</taxon>
        <taxon>Pistacia</taxon>
    </lineage>
</organism>
<name>A0ACC0YZ75_9ROSI</name>
<reference evidence="2" key="1">
    <citation type="journal article" date="2023" name="G3 (Bethesda)">
        <title>Genome assembly and association tests identify interacting loci associated with vigor, precocity, and sex in interspecific pistachio rootstocks.</title>
        <authorList>
            <person name="Palmer W."/>
            <person name="Jacygrad E."/>
            <person name="Sagayaradj S."/>
            <person name="Cavanaugh K."/>
            <person name="Han R."/>
            <person name="Bertier L."/>
            <person name="Beede B."/>
            <person name="Kafkas S."/>
            <person name="Golino D."/>
            <person name="Preece J."/>
            <person name="Michelmore R."/>
        </authorList>
    </citation>
    <scope>NUCLEOTIDE SEQUENCE [LARGE SCALE GENOMIC DNA]</scope>
</reference>
<dbReference type="EMBL" id="CM047739">
    <property type="protein sequence ID" value="KAJ0043576.1"/>
    <property type="molecule type" value="Genomic_DNA"/>
</dbReference>
<dbReference type="Proteomes" id="UP001163603">
    <property type="component" value="Chromosome 4"/>
</dbReference>
<evidence type="ECO:0000313" key="1">
    <source>
        <dbReference type="EMBL" id="KAJ0043576.1"/>
    </source>
</evidence>
<proteinExistence type="predicted"/>
<sequence>MYYTKERKFIEKIFVLACWLILLASENLTKDGKRKGEEEGSPTSSCLLLQPISWTANLPPFSFPVAAAFMPEFHEMYFVSQVKGVCLPWYCTYHLGMLSTTSIDTVAALVPQCEIDVPVGGVYRDVQSRILTQALRKIHYSLCQSHSVVIFLNQVRSSVKPGQVFGRFDEVTCGGNSLKFYAALRLRMMRTGLLKTGDKITGLGVSVQVVKNKLAPAMKKSDLMIEFGKGFCCEPEVLELACEHGVIVEEGNNYMIEGEVFGDRYSAERHLIENEEVLDNIITNLRKHLFERKRLL</sequence>
<keyword evidence="2" id="KW-1185">Reference proteome</keyword>